<evidence type="ECO:0000313" key="3">
    <source>
        <dbReference type="Proteomes" id="UP001152888"/>
    </source>
</evidence>
<dbReference type="AlphaFoldDB" id="A0A9P0LVA9"/>
<reference evidence="2" key="1">
    <citation type="submission" date="2022-03" db="EMBL/GenBank/DDBJ databases">
        <authorList>
            <person name="Sayadi A."/>
        </authorList>
    </citation>
    <scope>NUCLEOTIDE SEQUENCE</scope>
</reference>
<comment type="caution">
    <text evidence="2">The sequence shown here is derived from an EMBL/GenBank/DDBJ whole genome shotgun (WGS) entry which is preliminary data.</text>
</comment>
<dbReference type="Proteomes" id="UP001152888">
    <property type="component" value="Unassembled WGS sequence"/>
</dbReference>
<proteinExistence type="predicted"/>
<keyword evidence="3" id="KW-1185">Reference proteome</keyword>
<feature type="region of interest" description="Disordered" evidence="1">
    <location>
        <begin position="1"/>
        <end position="46"/>
    </location>
</feature>
<protein>
    <submittedName>
        <fullName evidence="2">Uncharacterized protein</fullName>
    </submittedName>
</protein>
<evidence type="ECO:0000256" key="1">
    <source>
        <dbReference type="SAM" id="MobiDB-lite"/>
    </source>
</evidence>
<dbReference type="EMBL" id="CAKOFQ010007413">
    <property type="protein sequence ID" value="CAH2000584.1"/>
    <property type="molecule type" value="Genomic_DNA"/>
</dbReference>
<sequence length="46" mass="5122">MATMITDTKEKEFPDQSRVSSSSLTVASPTSYKTSSSVWPRPAKNW</sequence>
<evidence type="ECO:0000313" key="2">
    <source>
        <dbReference type="EMBL" id="CAH2000584.1"/>
    </source>
</evidence>
<feature type="compositionally biased region" description="Low complexity" evidence="1">
    <location>
        <begin position="17"/>
        <end position="31"/>
    </location>
</feature>
<gene>
    <name evidence="2" type="ORF">ACAOBT_LOCUS25657</name>
</gene>
<name>A0A9P0LVA9_ACAOB</name>
<accession>A0A9P0LVA9</accession>
<organism evidence="2 3">
    <name type="scientific">Acanthoscelides obtectus</name>
    <name type="common">Bean weevil</name>
    <name type="synonym">Bruchus obtectus</name>
    <dbReference type="NCBI Taxonomy" id="200917"/>
    <lineage>
        <taxon>Eukaryota</taxon>
        <taxon>Metazoa</taxon>
        <taxon>Ecdysozoa</taxon>
        <taxon>Arthropoda</taxon>
        <taxon>Hexapoda</taxon>
        <taxon>Insecta</taxon>
        <taxon>Pterygota</taxon>
        <taxon>Neoptera</taxon>
        <taxon>Endopterygota</taxon>
        <taxon>Coleoptera</taxon>
        <taxon>Polyphaga</taxon>
        <taxon>Cucujiformia</taxon>
        <taxon>Chrysomeloidea</taxon>
        <taxon>Chrysomelidae</taxon>
        <taxon>Bruchinae</taxon>
        <taxon>Bruchini</taxon>
        <taxon>Acanthoscelides</taxon>
    </lineage>
</organism>